<keyword evidence="10 13" id="KW-1133">Transmembrane helix</keyword>
<evidence type="ECO:0000256" key="6">
    <source>
        <dbReference type="ARBA" id="ARBA00022692"/>
    </source>
</evidence>
<keyword evidence="7" id="KW-0547">Nucleotide-binding</keyword>
<dbReference type="SMART" id="SM00388">
    <property type="entry name" value="HisKA"/>
    <property type="match status" value="1"/>
</dbReference>
<dbReference type="CDD" id="cd16922">
    <property type="entry name" value="HATPase_EvgS-ArcB-TorS-like"/>
    <property type="match status" value="1"/>
</dbReference>
<dbReference type="AlphaFoldDB" id="A0AAE3M2G3"/>
<evidence type="ECO:0000256" key="3">
    <source>
        <dbReference type="ARBA" id="ARBA00012438"/>
    </source>
</evidence>
<dbReference type="Gene3D" id="3.30.565.10">
    <property type="entry name" value="Histidine kinase-like ATPase, C-terminal domain"/>
    <property type="match status" value="1"/>
</dbReference>
<evidence type="ECO:0000256" key="11">
    <source>
        <dbReference type="ARBA" id="ARBA00023136"/>
    </source>
</evidence>
<dbReference type="SUPFAM" id="SSF50998">
    <property type="entry name" value="Quinoprotein alcohol dehydrogenase-like"/>
    <property type="match status" value="1"/>
</dbReference>
<gene>
    <name evidence="15" type="ORF">OM075_06225</name>
</gene>
<dbReference type="InterPro" id="IPR036890">
    <property type="entry name" value="HATPase_C_sf"/>
</dbReference>
<feature type="coiled-coil region" evidence="12">
    <location>
        <begin position="822"/>
        <end position="860"/>
    </location>
</feature>
<organism evidence="15 16">
    <name type="scientific">Plebeiibacterium sediminum</name>
    <dbReference type="NCBI Taxonomy" id="2992112"/>
    <lineage>
        <taxon>Bacteria</taxon>
        <taxon>Pseudomonadati</taxon>
        <taxon>Bacteroidota</taxon>
        <taxon>Bacteroidia</taxon>
        <taxon>Marinilabiliales</taxon>
        <taxon>Marinilabiliaceae</taxon>
        <taxon>Plebeiibacterium</taxon>
    </lineage>
</organism>
<dbReference type="EMBL" id="JAPDPJ010000009">
    <property type="protein sequence ID" value="MCW3786056.1"/>
    <property type="molecule type" value="Genomic_DNA"/>
</dbReference>
<dbReference type="SUPFAM" id="SSF55874">
    <property type="entry name" value="ATPase domain of HSP90 chaperone/DNA topoisomerase II/histidine kinase"/>
    <property type="match status" value="1"/>
</dbReference>
<dbReference type="InterPro" id="IPR015943">
    <property type="entry name" value="WD40/YVTN_repeat-like_dom_sf"/>
</dbReference>
<keyword evidence="9 15" id="KW-0067">ATP-binding</keyword>
<evidence type="ECO:0000256" key="2">
    <source>
        <dbReference type="ARBA" id="ARBA00004370"/>
    </source>
</evidence>
<dbReference type="InterPro" id="IPR013783">
    <property type="entry name" value="Ig-like_fold"/>
</dbReference>
<comment type="caution">
    <text evidence="15">The sequence shown here is derived from an EMBL/GenBank/DDBJ whole genome shotgun (WGS) entry which is preliminary data.</text>
</comment>
<dbReference type="Gene3D" id="2.60.40.10">
    <property type="entry name" value="Immunoglobulins"/>
    <property type="match status" value="1"/>
</dbReference>
<dbReference type="PANTHER" id="PTHR43547:SF2">
    <property type="entry name" value="HYBRID SIGNAL TRANSDUCTION HISTIDINE KINASE C"/>
    <property type="match status" value="1"/>
</dbReference>
<keyword evidence="12" id="KW-0175">Coiled coil</keyword>
<keyword evidence="4" id="KW-0597">Phosphoprotein</keyword>
<dbReference type="PROSITE" id="PS50109">
    <property type="entry name" value="HIS_KIN"/>
    <property type="match status" value="1"/>
</dbReference>
<proteinExistence type="predicted"/>
<dbReference type="InterPro" id="IPR011047">
    <property type="entry name" value="Quinoprotein_ADH-like_sf"/>
</dbReference>
<evidence type="ECO:0000256" key="13">
    <source>
        <dbReference type="SAM" id="Phobius"/>
    </source>
</evidence>
<accession>A0AAE3M2G3</accession>
<dbReference type="PANTHER" id="PTHR43547">
    <property type="entry name" value="TWO-COMPONENT HISTIDINE KINASE"/>
    <property type="match status" value="1"/>
</dbReference>
<feature type="transmembrane region" description="Helical" evidence="13">
    <location>
        <begin position="794"/>
        <end position="813"/>
    </location>
</feature>
<evidence type="ECO:0000256" key="5">
    <source>
        <dbReference type="ARBA" id="ARBA00022679"/>
    </source>
</evidence>
<dbReference type="SUPFAM" id="SSF101898">
    <property type="entry name" value="NHL repeat"/>
    <property type="match status" value="1"/>
</dbReference>
<dbReference type="RefSeq" id="WP_301189624.1">
    <property type="nucleotide sequence ID" value="NZ_JAPDPJ010000009.1"/>
</dbReference>
<dbReference type="GO" id="GO:0005524">
    <property type="term" value="F:ATP binding"/>
    <property type="evidence" value="ECO:0007669"/>
    <property type="project" value="UniProtKB-KW"/>
</dbReference>
<comment type="subcellular location">
    <subcellularLocation>
        <location evidence="2">Membrane</location>
    </subcellularLocation>
</comment>
<keyword evidence="16" id="KW-1185">Reference proteome</keyword>
<dbReference type="InterPro" id="IPR004358">
    <property type="entry name" value="Sig_transdc_His_kin-like_C"/>
</dbReference>
<comment type="catalytic activity">
    <reaction evidence="1">
        <text>ATP + protein L-histidine = ADP + protein N-phospho-L-histidine.</text>
        <dbReference type="EC" id="2.7.13.3"/>
    </reaction>
</comment>
<evidence type="ECO:0000259" key="14">
    <source>
        <dbReference type="PROSITE" id="PS50109"/>
    </source>
</evidence>
<evidence type="ECO:0000256" key="7">
    <source>
        <dbReference type="ARBA" id="ARBA00022741"/>
    </source>
</evidence>
<dbReference type="SMART" id="SM00387">
    <property type="entry name" value="HATPase_c"/>
    <property type="match status" value="1"/>
</dbReference>
<dbReference type="Pfam" id="PF00512">
    <property type="entry name" value="HisKA"/>
    <property type="match status" value="1"/>
</dbReference>
<dbReference type="SUPFAM" id="SSF47384">
    <property type="entry name" value="Homodimeric domain of signal transducing histidine kinase"/>
    <property type="match status" value="1"/>
</dbReference>
<evidence type="ECO:0000256" key="4">
    <source>
        <dbReference type="ARBA" id="ARBA00022553"/>
    </source>
</evidence>
<dbReference type="PRINTS" id="PR00344">
    <property type="entry name" value="BCTRLSENSOR"/>
</dbReference>
<dbReference type="Gene3D" id="2.130.10.10">
    <property type="entry name" value="YVTN repeat-like/Quinoprotein amine dehydrogenase"/>
    <property type="match status" value="3"/>
</dbReference>
<evidence type="ECO:0000256" key="10">
    <source>
        <dbReference type="ARBA" id="ARBA00022989"/>
    </source>
</evidence>
<keyword evidence="8" id="KW-0418">Kinase</keyword>
<feature type="transmembrane region" description="Helical" evidence="13">
    <location>
        <begin position="7"/>
        <end position="24"/>
    </location>
</feature>
<dbReference type="CDD" id="cd00082">
    <property type="entry name" value="HisKA"/>
    <property type="match status" value="1"/>
</dbReference>
<evidence type="ECO:0000256" key="9">
    <source>
        <dbReference type="ARBA" id="ARBA00022840"/>
    </source>
</evidence>
<dbReference type="InterPro" id="IPR005467">
    <property type="entry name" value="His_kinase_dom"/>
</dbReference>
<dbReference type="InterPro" id="IPR036097">
    <property type="entry name" value="HisK_dim/P_sf"/>
</dbReference>
<dbReference type="EC" id="2.7.13.3" evidence="3"/>
<evidence type="ECO:0000313" key="16">
    <source>
        <dbReference type="Proteomes" id="UP001209229"/>
    </source>
</evidence>
<name>A0AAE3M2G3_9BACT</name>
<evidence type="ECO:0000256" key="1">
    <source>
        <dbReference type="ARBA" id="ARBA00000085"/>
    </source>
</evidence>
<dbReference type="InterPro" id="IPR003661">
    <property type="entry name" value="HisK_dim/P_dom"/>
</dbReference>
<dbReference type="Gene3D" id="1.10.287.130">
    <property type="match status" value="1"/>
</dbReference>
<feature type="domain" description="Histidine kinase" evidence="14">
    <location>
        <begin position="895"/>
        <end position="1131"/>
    </location>
</feature>
<dbReference type="GO" id="GO:0000155">
    <property type="term" value="F:phosphorelay sensor kinase activity"/>
    <property type="evidence" value="ECO:0007669"/>
    <property type="project" value="InterPro"/>
</dbReference>
<evidence type="ECO:0000256" key="12">
    <source>
        <dbReference type="SAM" id="Coils"/>
    </source>
</evidence>
<dbReference type="Pfam" id="PF07495">
    <property type="entry name" value="Y_Y_Y"/>
    <property type="match status" value="1"/>
</dbReference>
<reference evidence="15" key="1">
    <citation type="submission" date="2022-10" db="EMBL/GenBank/DDBJ databases">
        <authorList>
            <person name="Yu W.X."/>
        </authorList>
    </citation>
    <scope>NUCLEOTIDE SEQUENCE</scope>
    <source>
        <strain evidence="15">AAT</strain>
    </source>
</reference>
<dbReference type="InterPro" id="IPR003594">
    <property type="entry name" value="HATPase_dom"/>
</dbReference>
<dbReference type="Pfam" id="PF02518">
    <property type="entry name" value="HATPase_c"/>
    <property type="match status" value="1"/>
</dbReference>
<keyword evidence="6 13" id="KW-0812">Transmembrane</keyword>
<dbReference type="FunFam" id="1.10.287.130:FF:000004">
    <property type="entry name" value="Ethylene receptor 1"/>
    <property type="match status" value="1"/>
</dbReference>
<evidence type="ECO:0000256" key="8">
    <source>
        <dbReference type="ARBA" id="ARBA00022777"/>
    </source>
</evidence>
<dbReference type="GO" id="GO:0016020">
    <property type="term" value="C:membrane"/>
    <property type="evidence" value="ECO:0007669"/>
    <property type="project" value="UniProtKB-SubCell"/>
</dbReference>
<dbReference type="Proteomes" id="UP001209229">
    <property type="component" value="Unassembled WGS sequence"/>
</dbReference>
<dbReference type="InterPro" id="IPR011123">
    <property type="entry name" value="Y_Y_Y"/>
</dbReference>
<protein>
    <recommendedName>
        <fullName evidence="3">histidine kinase</fullName>
        <ecNumber evidence="3">2.7.13.3</ecNumber>
    </recommendedName>
</protein>
<keyword evidence="5" id="KW-0808">Transferase</keyword>
<evidence type="ECO:0000313" key="15">
    <source>
        <dbReference type="EMBL" id="MCW3786056.1"/>
    </source>
</evidence>
<keyword evidence="11 13" id="KW-0472">Membrane</keyword>
<sequence>MEGSKSVFKYLIFILVLGLNFFFAKSQSLYGGFETYGRYEGLYHSGINTIMEDSKGFIWVGASDGLVRTEGVFFDSFSKNNTFLSSLTDNTINCIAEDINKNVIWVGTSIGGINRFDITKKDSINFYIKTDTSNVKGYVSVNTIYQIDSTKFIVGTQSQGAYYFYPDQNTFIRLGDVYKDENNFPQRIYNINKGDEYIWMCTSVGLLQFDLQGELLHTFYFQGSSFLDKSSGDDKVVIDIIELDHNTVEFISGNALFSFNWKENKLERLFQSGHEIRFSCFQKDDKGYWLGTINHGLIYYNKSNNSTVYYDKHQGENSIPNDIIKDLKICQDNSVLWIATRDGLAKYDYHKSKFLQFDIEKLTDNEVNSVFALAKDSHDNYWFNSLEGFFYKAKENEKFSKVDAVGKKYILKIFEDTSSNLWILSTTGLIKHDIIKDTYDFIDFKCNGYLCKDINFITDYANIEGDHILWLISRVGLIKFDLNTEAYKVFPIAEPEKVNSYRYTSLQFSNDNKNIWIGSRGGELIKFNIDKETYKNIDINALQADTYKPCIILDLAVDSMDNVWIATFGSGMLLFDEASNKVSFDMAEDVLESYVYGIVSDDNGYFWISTNQGILRVNQKDRSRKLYTKRDGTYCSEFNDGSYYKTKDGNILFGGINGFIEFDPDKIYKNTYVPEIHISSYSENNNNTIYGSEILEDVRYDVDSAITVHGDSELTMYASVINYSQCNDNRLKWKLEGYDDDWRDGYAFQTLNYSNLKKGSFVLRVKGINNDGVESKSEATLIINVKSRLIDTTLFQIFLVLLIVAIILTLIRVRALWQKSQKALLIERVNEKTEALTALNQELEESRNKIYNQKTELEIHRNYLEEIVELRTADLEQAKLKAEESDKLKTSFLANLSHEIRTPMNAIIGFSNLLMTGEFEEEQQKHFLNVINQSSESLLALINDIIDISRIETGNIELIRQDTNIPNLIQEVTDELKFEKKSEDVEFMQAYQLSDSDLDIYIDRYRLKQIISNLLRNAFKFTPEGHVKITVKSADKKSLIEAGFSLNGIDESDFNPILFVIEDTGIGIKEKDQKLIFEPFQKAQDKKKLYEGMGLGLSIVRNLVDLFGGDIIVKSAYNEGTVFSFYINKFKNKA</sequence>